<dbReference type="Proteomes" id="UP000009231">
    <property type="component" value="Chromosome"/>
</dbReference>
<dbReference type="GO" id="GO:0016853">
    <property type="term" value="F:isomerase activity"/>
    <property type="evidence" value="ECO:0007669"/>
    <property type="project" value="UniProtKB-KW"/>
</dbReference>
<sequence>MPIAKIEIIQGKSEEYKKVIINGVHKALVQKL</sequence>
<dbReference type="InterPro" id="IPR014347">
    <property type="entry name" value="Tautomerase/MIF_sf"/>
</dbReference>
<keyword evidence="4" id="KW-1185">Reference proteome</keyword>
<evidence type="ECO:0000256" key="1">
    <source>
        <dbReference type="ARBA" id="ARBA00023235"/>
    </source>
</evidence>
<dbReference type="KEGG" id="mew:MSWAN_0740"/>
<evidence type="ECO:0000259" key="2">
    <source>
        <dbReference type="Pfam" id="PF01361"/>
    </source>
</evidence>
<dbReference type="AlphaFoldDB" id="F6D7T5"/>
<dbReference type="GeneID" id="68610996"/>
<dbReference type="HOGENOM" id="CLU_3387485_0_0_2"/>
<name>F6D7T5_METPW</name>
<organism evidence="3 4">
    <name type="scientific">Methanobacterium paludis (strain DSM 25820 / JCM 18151 / SWAN1)</name>
    <dbReference type="NCBI Taxonomy" id="868131"/>
    <lineage>
        <taxon>Archaea</taxon>
        <taxon>Methanobacteriati</taxon>
        <taxon>Methanobacteriota</taxon>
        <taxon>Methanomada group</taxon>
        <taxon>Methanobacteria</taxon>
        <taxon>Methanobacteriales</taxon>
        <taxon>Methanobacteriaceae</taxon>
        <taxon>Methanobacterium</taxon>
    </lineage>
</organism>
<dbReference type="Pfam" id="PF01361">
    <property type="entry name" value="Tautomerase"/>
    <property type="match status" value="1"/>
</dbReference>
<evidence type="ECO:0000313" key="4">
    <source>
        <dbReference type="Proteomes" id="UP000009231"/>
    </source>
</evidence>
<dbReference type="RefSeq" id="WP_013825275.1">
    <property type="nucleotide sequence ID" value="NC_015574.1"/>
</dbReference>
<feature type="domain" description="4-oxalocrotonate tautomerase-like" evidence="2">
    <location>
        <begin position="2"/>
        <end position="31"/>
    </location>
</feature>
<evidence type="ECO:0000313" key="3">
    <source>
        <dbReference type="EMBL" id="AEG17773.1"/>
    </source>
</evidence>
<dbReference type="Gene3D" id="3.30.429.10">
    <property type="entry name" value="Macrophage Migration Inhibitory Factor"/>
    <property type="match status" value="1"/>
</dbReference>
<dbReference type="EMBL" id="CP002772">
    <property type="protein sequence ID" value="AEG17773.1"/>
    <property type="molecule type" value="Genomic_DNA"/>
</dbReference>
<accession>F6D7T5</accession>
<keyword evidence="1" id="KW-0413">Isomerase</keyword>
<dbReference type="InterPro" id="IPR004370">
    <property type="entry name" value="4-OT-like_dom"/>
</dbReference>
<reference evidence="3 4" key="1">
    <citation type="journal article" date="2014" name="Int. J. Syst. Evol. Microbiol.">
        <title>Methanobacterium paludis sp. nov. and a novel strain of Methanobacterium lacus isolated from northern peatlands.</title>
        <authorList>
            <person name="Cadillo-Quiroz H."/>
            <person name="Brauer S.L."/>
            <person name="Goodson N."/>
            <person name="Yavitt J.B."/>
            <person name="Zinder S.H."/>
        </authorList>
    </citation>
    <scope>NUCLEOTIDE SEQUENCE [LARGE SCALE GENOMIC DNA]</scope>
    <source>
        <strain evidence="4">DSM 25820 / JCM 18151 / SWAN1</strain>
    </source>
</reference>
<gene>
    <name evidence="3" type="ordered locus">MSWAN_0740</name>
</gene>
<proteinExistence type="predicted"/>
<protein>
    <recommendedName>
        <fullName evidence="2">4-oxalocrotonate tautomerase-like domain-containing protein</fullName>
    </recommendedName>
</protein>